<dbReference type="SMART" id="SM00382">
    <property type="entry name" value="AAA"/>
    <property type="match status" value="1"/>
</dbReference>
<dbReference type="PANTHER" id="PTHR43718:SF2">
    <property type="entry name" value="LON PROTEASE HOMOLOG, MITOCHONDRIAL"/>
    <property type="match status" value="1"/>
</dbReference>
<dbReference type="Proteomes" id="UP001215503">
    <property type="component" value="Unassembled WGS sequence"/>
</dbReference>
<organism evidence="2 3">
    <name type="scientific">Aquibaculum arenosum</name>
    <dbReference type="NCBI Taxonomy" id="3032591"/>
    <lineage>
        <taxon>Bacteria</taxon>
        <taxon>Pseudomonadati</taxon>
        <taxon>Pseudomonadota</taxon>
        <taxon>Alphaproteobacteria</taxon>
        <taxon>Rhodospirillales</taxon>
        <taxon>Rhodovibrionaceae</taxon>
        <taxon>Aquibaculum</taxon>
    </lineage>
</organism>
<dbReference type="PANTHER" id="PTHR43718">
    <property type="entry name" value="LON PROTEASE"/>
    <property type="match status" value="1"/>
</dbReference>
<dbReference type="InterPro" id="IPR003593">
    <property type="entry name" value="AAA+_ATPase"/>
</dbReference>
<name>A0ABT5YRN7_9PROT</name>
<dbReference type="Gene3D" id="3.40.50.300">
    <property type="entry name" value="P-loop containing nucleotide triphosphate hydrolases"/>
    <property type="match status" value="1"/>
</dbReference>
<proteinExistence type="predicted"/>
<protein>
    <submittedName>
        <fullName evidence="2">AAA family ATPase</fullName>
    </submittedName>
</protein>
<dbReference type="Pfam" id="PF00004">
    <property type="entry name" value="AAA"/>
    <property type="match status" value="1"/>
</dbReference>
<dbReference type="InterPro" id="IPR027417">
    <property type="entry name" value="P-loop_NTPase"/>
</dbReference>
<dbReference type="SUPFAM" id="SSF52540">
    <property type="entry name" value="P-loop containing nucleoside triphosphate hydrolases"/>
    <property type="match status" value="1"/>
</dbReference>
<evidence type="ECO:0000259" key="1">
    <source>
        <dbReference type="SMART" id="SM00382"/>
    </source>
</evidence>
<feature type="domain" description="AAA+ ATPase" evidence="1">
    <location>
        <begin position="260"/>
        <end position="409"/>
    </location>
</feature>
<keyword evidence="3" id="KW-1185">Reference proteome</keyword>
<accession>A0ABT5YRN7</accession>
<evidence type="ECO:0000313" key="3">
    <source>
        <dbReference type="Proteomes" id="UP001215503"/>
    </source>
</evidence>
<gene>
    <name evidence="2" type="ORF">P2G67_15780</name>
</gene>
<dbReference type="InterPro" id="IPR027065">
    <property type="entry name" value="Lon_Prtase"/>
</dbReference>
<sequence length="478" mass="52085">MSESNQTEQSPVHARFAAIQRIKADLALWRDEGADLATSSKREAALSAFRLQSRRHLPSHLEPLVEKPEWTPEERLAILMELAHAPLDLRGTWAALHAEEDCEIMPLCLQACTEELARDRELEEKEGEGEECFLSRYRPQSAVQYSFGRLDAEDSEALAATLTHAVRIARLGPDKAARFEPQTLRILPTIGDADSSEGRRIVRTYAGLAEPLPLCGSQVVENHRSAGEALRLEFPWLETAVSRVVDELALMTYTGQPWFRLQPLLLVGPPGAGKTRFAQRLAQLAQVGFAGISVAGSTDNRSLMGTARGWAGAQPALPLLTMLQSNCANPLCLVDEVEKGTVNSHNGSVVNALHTFLEPQSAASFHDECLLAACDLSQVSWVLTANSLKGLPDSLLSRLSVVQVAAPGPADFDALYHSIQRDLASELRCSLAELPDILPAARESLRAGFTAHGDVRRLKRAMRGAISTVADIAPRALH</sequence>
<dbReference type="EMBL" id="JARHUD010000014">
    <property type="protein sequence ID" value="MDF2097436.1"/>
    <property type="molecule type" value="Genomic_DNA"/>
</dbReference>
<comment type="caution">
    <text evidence="2">The sequence shown here is derived from an EMBL/GenBank/DDBJ whole genome shotgun (WGS) entry which is preliminary data.</text>
</comment>
<dbReference type="InterPro" id="IPR003959">
    <property type="entry name" value="ATPase_AAA_core"/>
</dbReference>
<reference evidence="2 3" key="1">
    <citation type="submission" date="2023-03" db="EMBL/GenBank/DDBJ databases">
        <title>Fodinicurvata sp. CAU 1616 isolated from sea sendiment.</title>
        <authorList>
            <person name="Kim W."/>
        </authorList>
    </citation>
    <scope>NUCLEOTIDE SEQUENCE [LARGE SCALE GENOMIC DNA]</scope>
    <source>
        <strain evidence="2 3">CAU 1616</strain>
    </source>
</reference>
<dbReference type="RefSeq" id="WP_275824259.1">
    <property type="nucleotide sequence ID" value="NZ_JARHUD010000014.1"/>
</dbReference>
<evidence type="ECO:0000313" key="2">
    <source>
        <dbReference type="EMBL" id="MDF2097436.1"/>
    </source>
</evidence>